<name>A0A1C1C9K2_9EURO</name>
<sequence>MNGDGRQDEEAAKASAKRIRQTCAGGTRPGKDQSMWNSSTPSNELEKLEMICVGGSGGSTRFPDRRRKVAGSTA</sequence>
<organism evidence="2 3">
    <name type="scientific">Cladophialophora carrionii</name>
    <dbReference type="NCBI Taxonomy" id="86049"/>
    <lineage>
        <taxon>Eukaryota</taxon>
        <taxon>Fungi</taxon>
        <taxon>Dikarya</taxon>
        <taxon>Ascomycota</taxon>
        <taxon>Pezizomycotina</taxon>
        <taxon>Eurotiomycetes</taxon>
        <taxon>Chaetothyriomycetidae</taxon>
        <taxon>Chaetothyriales</taxon>
        <taxon>Herpotrichiellaceae</taxon>
        <taxon>Cladophialophora</taxon>
    </lineage>
</organism>
<feature type="compositionally biased region" description="Basic and acidic residues" evidence="1">
    <location>
        <begin position="1"/>
        <end position="12"/>
    </location>
</feature>
<feature type="region of interest" description="Disordered" evidence="1">
    <location>
        <begin position="55"/>
        <end position="74"/>
    </location>
</feature>
<comment type="caution">
    <text evidence="2">The sequence shown here is derived from an EMBL/GenBank/DDBJ whole genome shotgun (WGS) entry which is preliminary data.</text>
</comment>
<keyword evidence="3" id="KW-1185">Reference proteome</keyword>
<proteinExistence type="predicted"/>
<dbReference type="EMBL" id="LGRB01000020">
    <property type="protein sequence ID" value="OCT45157.1"/>
    <property type="molecule type" value="Genomic_DNA"/>
</dbReference>
<feature type="region of interest" description="Disordered" evidence="1">
    <location>
        <begin position="1"/>
        <end position="42"/>
    </location>
</feature>
<dbReference type="AlphaFoldDB" id="A0A1C1C9K2"/>
<dbReference type="VEuPathDB" id="FungiDB:CLCR_06498"/>
<accession>A0A1C1C9K2</accession>
<protein>
    <submittedName>
        <fullName evidence="2">Uncharacterized protein</fullName>
    </submittedName>
</protein>
<dbReference type="Proteomes" id="UP000094526">
    <property type="component" value="Unassembled WGS sequence"/>
</dbReference>
<reference evidence="3" key="1">
    <citation type="submission" date="2015-07" db="EMBL/GenBank/DDBJ databases">
        <authorList>
            <person name="Teixeira M.M."/>
            <person name="Souza R.C."/>
            <person name="Almeida L.G."/>
            <person name="Vicente V.A."/>
            <person name="de Hoog S."/>
            <person name="Bocca A.L."/>
            <person name="de Almeida S.R."/>
            <person name="Vasconcelos A.T."/>
            <person name="Felipe M.S."/>
        </authorList>
    </citation>
    <scope>NUCLEOTIDE SEQUENCE [LARGE SCALE GENOMIC DNA]</scope>
    <source>
        <strain evidence="3">KSF</strain>
    </source>
</reference>
<gene>
    <name evidence="2" type="ORF">CLCR_06498</name>
</gene>
<evidence type="ECO:0000313" key="2">
    <source>
        <dbReference type="EMBL" id="OCT45157.1"/>
    </source>
</evidence>
<feature type="compositionally biased region" description="Basic residues" evidence="1">
    <location>
        <begin position="64"/>
        <end position="74"/>
    </location>
</feature>
<evidence type="ECO:0000256" key="1">
    <source>
        <dbReference type="SAM" id="MobiDB-lite"/>
    </source>
</evidence>
<evidence type="ECO:0000313" key="3">
    <source>
        <dbReference type="Proteomes" id="UP000094526"/>
    </source>
</evidence>